<evidence type="ECO:0000256" key="1">
    <source>
        <dbReference type="ARBA" id="ARBA00008532"/>
    </source>
</evidence>
<dbReference type="GO" id="GO:0016403">
    <property type="term" value="F:dimethylargininase activity"/>
    <property type="evidence" value="ECO:0007669"/>
    <property type="project" value="TreeGrafter"/>
</dbReference>
<dbReference type="PANTHER" id="PTHR12737">
    <property type="entry name" value="DIMETHYLARGININE DIMETHYLAMINOHYDROLASE"/>
    <property type="match status" value="1"/>
</dbReference>
<dbReference type="AlphaFoldDB" id="A0A8J7PZU5"/>
<evidence type="ECO:0000313" key="4">
    <source>
        <dbReference type="EMBL" id="MBO1317782.1"/>
    </source>
</evidence>
<evidence type="ECO:0000256" key="2">
    <source>
        <dbReference type="ARBA" id="ARBA00022801"/>
    </source>
</evidence>
<organism evidence="4 5">
    <name type="scientific">Acanthopleuribacter pedis</name>
    <dbReference type="NCBI Taxonomy" id="442870"/>
    <lineage>
        <taxon>Bacteria</taxon>
        <taxon>Pseudomonadati</taxon>
        <taxon>Acidobacteriota</taxon>
        <taxon>Holophagae</taxon>
        <taxon>Acanthopleuribacterales</taxon>
        <taxon>Acanthopleuribacteraceae</taxon>
        <taxon>Acanthopleuribacter</taxon>
    </lineage>
</organism>
<comment type="caution">
    <text evidence="4">The sequence shown here is derived from an EMBL/GenBank/DDBJ whole genome shotgun (WGS) entry which is preliminary data.</text>
</comment>
<reference evidence="4" key="1">
    <citation type="submission" date="2021-03" db="EMBL/GenBank/DDBJ databases">
        <authorList>
            <person name="Wang G."/>
        </authorList>
    </citation>
    <scope>NUCLEOTIDE SEQUENCE</scope>
    <source>
        <strain evidence="4">KCTC 12899</strain>
    </source>
</reference>
<dbReference type="Pfam" id="PF19420">
    <property type="entry name" value="DDAH_eukar"/>
    <property type="match status" value="1"/>
</dbReference>
<dbReference type="GO" id="GO:0045429">
    <property type="term" value="P:positive regulation of nitric oxide biosynthetic process"/>
    <property type="evidence" value="ECO:0007669"/>
    <property type="project" value="TreeGrafter"/>
</dbReference>
<name>A0A8J7PZU5_9BACT</name>
<dbReference type="GO" id="GO:0000052">
    <property type="term" value="P:citrulline metabolic process"/>
    <property type="evidence" value="ECO:0007669"/>
    <property type="project" value="TreeGrafter"/>
</dbReference>
<dbReference type="RefSeq" id="WP_207857225.1">
    <property type="nucleotide sequence ID" value="NZ_JAFREP010000003.1"/>
</dbReference>
<dbReference type="Gene3D" id="3.75.10.10">
    <property type="entry name" value="L-arginine/glycine Amidinotransferase, Chain A"/>
    <property type="match status" value="1"/>
</dbReference>
<evidence type="ECO:0008006" key="6">
    <source>
        <dbReference type="Google" id="ProtNLM"/>
    </source>
</evidence>
<feature type="active site" description="Proton donor" evidence="3">
    <location>
        <position position="164"/>
    </location>
</feature>
<protein>
    <recommendedName>
        <fullName evidence="6">Amidinotransferase</fullName>
    </recommendedName>
</protein>
<dbReference type="InterPro" id="IPR033199">
    <property type="entry name" value="DDAH-like"/>
</dbReference>
<dbReference type="PANTHER" id="PTHR12737:SF9">
    <property type="entry name" value="DIMETHYLARGININASE"/>
    <property type="match status" value="1"/>
</dbReference>
<dbReference type="GO" id="GO:0016597">
    <property type="term" value="F:amino acid binding"/>
    <property type="evidence" value="ECO:0007669"/>
    <property type="project" value="TreeGrafter"/>
</dbReference>
<gene>
    <name evidence="4" type="ORF">J3U88_04860</name>
</gene>
<sequence>MDQTFFKNAIVRKPAPNFAAGLTTQDNRGANYTLMSQQHAAYVAKLQELGLAVTILPANAEFPDGHFVEDPVVFAGGTAVLTRPGAPSRLHEGLSLTETLAGFADLARIEAPGFLDGGDVMRVRDHFYIGLSDRTNEAGAEQLGALVSEQGFTWSTVAVPAGLHLKSSVNYLGDNVLLGTESFLALPEFADFEKWVLPPEETPAANTLWINENLLMPAGYPKTEARLRAWRKPVHVLDMSEVEKMDGGLSCLSLRF</sequence>
<keyword evidence="5" id="KW-1185">Reference proteome</keyword>
<dbReference type="Proteomes" id="UP000664417">
    <property type="component" value="Unassembled WGS sequence"/>
</dbReference>
<proteinExistence type="inferred from homology"/>
<dbReference type="SUPFAM" id="SSF55909">
    <property type="entry name" value="Pentein"/>
    <property type="match status" value="1"/>
</dbReference>
<feature type="active site" description="Nucleophile" evidence="3">
    <location>
        <position position="251"/>
    </location>
</feature>
<accession>A0A8J7PZU5</accession>
<dbReference type="EMBL" id="JAFREP010000003">
    <property type="protein sequence ID" value="MBO1317782.1"/>
    <property type="molecule type" value="Genomic_DNA"/>
</dbReference>
<evidence type="ECO:0000256" key="3">
    <source>
        <dbReference type="PIRSR" id="PIRSR633199-1"/>
    </source>
</evidence>
<dbReference type="GO" id="GO:0006525">
    <property type="term" value="P:arginine metabolic process"/>
    <property type="evidence" value="ECO:0007669"/>
    <property type="project" value="TreeGrafter"/>
</dbReference>
<evidence type="ECO:0000313" key="5">
    <source>
        <dbReference type="Proteomes" id="UP000664417"/>
    </source>
</evidence>
<keyword evidence="2" id="KW-0378">Hydrolase</keyword>
<comment type="similarity">
    <text evidence="1">Belongs to the DDAH family.</text>
</comment>